<feature type="domain" description="Band 7" evidence="3">
    <location>
        <begin position="188"/>
        <end position="305"/>
    </location>
</feature>
<feature type="transmembrane region" description="Helical" evidence="2">
    <location>
        <begin position="40"/>
        <end position="61"/>
    </location>
</feature>
<reference evidence="5" key="1">
    <citation type="submission" date="2017-09" db="EMBL/GenBank/DDBJ databases">
        <title>Depth-based differentiation of microbial function through sediment-hosted aquifers and enrichment of novel symbionts in the deep terrestrial subsurface.</title>
        <authorList>
            <person name="Probst A.J."/>
            <person name="Ladd B."/>
            <person name="Jarett J.K."/>
            <person name="Geller-Mcgrath D.E."/>
            <person name="Sieber C.M.K."/>
            <person name="Emerson J.B."/>
            <person name="Anantharaman K."/>
            <person name="Thomas B.C."/>
            <person name="Malmstrom R."/>
            <person name="Stieglmeier M."/>
            <person name="Klingl A."/>
            <person name="Woyke T."/>
            <person name="Ryan C.M."/>
            <person name="Banfield J.F."/>
        </authorList>
    </citation>
    <scope>NUCLEOTIDE SEQUENCE [LARGE SCALE GENOMIC DNA]</scope>
</reference>
<evidence type="ECO:0000256" key="1">
    <source>
        <dbReference type="SAM" id="MobiDB-lite"/>
    </source>
</evidence>
<name>A0A2M7UYV1_9BACT</name>
<dbReference type="Gene3D" id="3.30.479.30">
    <property type="entry name" value="Band 7 domain"/>
    <property type="match status" value="1"/>
</dbReference>
<accession>A0A2M7UYV1</accession>
<comment type="caution">
    <text evidence="4">The sequence shown here is derived from an EMBL/GenBank/DDBJ whole genome shotgun (WGS) entry which is preliminary data.</text>
</comment>
<dbReference type="Proteomes" id="UP000230760">
    <property type="component" value="Unassembled WGS sequence"/>
</dbReference>
<evidence type="ECO:0000313" key="5">
    <source>
        <dbReference type="Proteomes" id="UP000230760"/>
    </source>
</evidence>
<dbReference type="Pfam" id="PF01145">
    <property type="entry name" value="Band_7"/>
    <property type="match status" value="1"/>
</dbReference>
<evidence type="ECO:0000256" key="2">
    <source>
        <dbReference type="SAM" id="Phobius"/>
    </source>
</evidence>
<dbReference type="InterPro" id="IPR036013">
    <property type="entry name" value="Band_7/SPFH_dom_sf"/>
</dbReference>
<keyword evidence="2" id="KW-0812">Transmembrane</keyword>
<dbReference type="InterPro" id="IPR001107">
    <property type="entry name" value="Band_7"/>
</dbReference>
<evidence type="ECO:0000313" key="4">
    <source>
        <dbReference type="EMBL" id="PIZ89156.1"/>
    </source>
</evidence>
<sequence length="425" mass="48166">MAVAESKTDGYSYPSRFWLVVFILNNVAVIAAAITGHLSLLSILFLLSIIFFAILAWNYLAPMNRFFTFMKETTSKIVVRGDAFEKGLIQWRGWTLDSEWNVVREGTIDPRTGRILREPWHPFGGLRYYGLWPLLDIRVYKLRWKGLKLTEGKKQEIKFYDEWLDHILLSPDVYPVSVSEAETMYGEERIKVDAEFLVTMRVINPYKVLYRAPLNWIETLTSRLEALFRGFIANVTFDELIGLRGNSERLWAEWGNSDLIQRVFKNEWGVQIDENGIELRDVTPEKRIQDALVSRREQELLAQGRLAKTVNVAFNSMAATYGLTAGEFREKLRRSPKLRKELSANANDLYVRQLAIEGNSFLDIRTGGGGSPGNPILDAIGAFIRLPKGGGVNVGSGGGKKKVGKSKGAGGKTERQEYEEEGEED</sequence>
<dbReference type="SUPFAM" id="SSF117892">
    <property type="entry name" value="Band 7/SPFH domain"/>
    <property type="match status" value="1"/>
</dbReference>
<keyword evidence="2" id="KW-0472">Membrane</keyword>
<keyword evidence="2" id="KW-1133">Transmembrane helix</keyword>
<dbReference type="AlphaFoldDB" id="A0A2M7UYV1"/>
<dbReference type="EMBL" id="PFPB01000018">
    <property type="protein sequence ID" value="PIZ89156.1"/>
    <property type="molecule type" value="Genomic_DNA"/>
</dbReference>
<evidence type="ECO:0000259" key="3">
    <source>
        <dbReference type="Pfam" id="PF01145"/>
    </source>
</evidence>
<organism evidence="4 5">
    <name type="scientific">Candidatus Nealsonbacteria bacterium CG_4_10_14_0_2_um_filter_38_17</name>
    <dbReference type="NCBI Taxonomy" id="1974680"/>
    <lineage>
        <taxon>Bacteria</taxon>
        <taxon>Candidatus Nealsoniibacteriota</taxon>
    </lineage>
</organism>
<feature type="region of interest" description="Disordered" evidence="1">
    <location>
        <begin position="390"/>
        <end position="425"/>
    </location>
</feature>
<feature type="transmembrane region" description="Helical" evidence="2">
    <location>
        <begin position="17"/>
        <end position="34"/>
    </location>
</feature>
<protein>
    <recommendedName>
        <fullName evidence="3">Band 7 domain-containing protein</fullName>
    </recommendedName>
</protein>
<proteinExistence type="predicted"/>
<gene>
    <name evidence="4" type="ORF">COX90_00855</name>
</gene>